<dbReference type="Proteomes" id="UP001187415">
    <property type="component" value="Unassembled WGS sequence"/>
</dbReference>
<name>A0AA88NC69_CHASR</name>
<organism evidence="1 2">
    <name type="scientific">Channa striata</name>
    <name type="common">Snakehead murrel</name>
    <name type="synonym">Ophicephalus striatus</name>
    <dbReference type="NCBI Taxonomy" id="64152"/>
    <lineage>
        <taxon>Eukaryota</taxon>
        <taxon>Metazoa</taxon>
        <taxon>Chordata</taxon>
        <taxon>Craniata</taxon>
        <taxon>Vertebrata</taxon>
        <taxon>Euteleostomi</taxon>
        <taxon>Actinopterygii</taxon>
        <taxon>Neopterygii</taxon>
        <taxon>Teleostei</taxon>
        <taxon>Neoteleostei</taxon>
        <taxon>Acanthomorphata</taxon>
        <taxon>Anabantaria</taxon>
        <taxon>Anabantiformes</taxon>
        <taxon>Channoidei</taxon>
        <taxon>Channidae</taxon>
        <taxon>Channa</taxon>
    </lineage>
</organism>
<proteinExistence type="predicted"/>
<reference evidence="1" key="1">
    <citation type="submission" date="2023-07" db="EMBL/GenBank/DDBJ databases">
        <title>Chromosome-level Genome Assembly of Striped Snakehead (Channa striata).</title>
        <authorList>
            <person name="Liu H."/>
        </authorList>
    </citation>
    <scope>NUCLEOTIDE SEQUENCE</scope>
    <source>
        <strain evidence="1">Gz</strain>
        <tissue evidence="1">Muscle</tissue>
    </source>
</reference>
<evidence type="ECO:0000313" key="2">
    <source>
        <dbReference type="Proteomes" id="UP001187415"/>
    </source>
</evidence>
<protein>
    <submittedName>
        <fullName evidence="1">Uncharacterized protein</fullName>
    </submittedName>
</protein>
<accession>A0AA88NC69</accession>
<sequence length="90" mass="10325">MRMPKTQWFLAMDNALPVLREIPSHPIIRMRKAPWSLRMKENPRSLPIQCVDNAEGYPAVVVFDDETYPISSPQDAIDPVVSDNRQCSSR</sequence>
<evidence type="ECO:0000313" key="1">
    <source>
        <dbReference type="EMBL" id="KAK2856319.1"/>
    </source>
</evidence>
<keyword evidence="2" id="KW-1185">Reference proteome</keyword>
<comment type="caution">
    <text evidence="1">The sequence shown here is derived from an EMBL/GenBank/DDBJ whole genome shotgun (WGS) entry which is preliminary data.</text>
</comment>
<gene>
    <name evidence="1" type="ORF">Q5P01_005054</name>
</gene>
<dbReference type="AlphaFoldDB" id="A0AA88NC69"/>
<dbReference type="EMBL" id="JAUPFM010000003">
    <property type="protein sequence ID" value="KAK2856319.1"/>
    <property type="molecule type" value="Genomic_DNA"/>
</dbReference>